<dbReference type="PANTHER" id="PTHR30332:SF5">
    <property type="entry name" value="SPI-1 TYPE 3 SECRETION SYSTEM SECRETIN"/>
    <property type="match status" value="1"/>
</dbReference>
<dbReference type="InterPro" id="IPR005644">
    <property type="entry name" value="NolW-like"/>
</dbReference>
<dbReference type="AlphaFoldDB" id="A0A1I5AVQ6"/>
<comment type="function">
    <text evidence="3">Component of the type III secretion system (T3SS), also called injectisome, which is used to inject bacterial effector proteins into eukaryotic host cells. Forms a ring-shaped multimeric structure with an apparent central pore in the outer membrane.</text>
</comment>
<dbReference type="GO" id="GO:0015627">
    <property type="term" value="C:type II protein secretion system complex"/>
    <property type="evidence" value="ECO:0007669"/>
    <property type="project" value="TreeGrafter"/>
</dbReference>
<reference evidence="9" key="1">
    <citation type="submission" date="2016-10" db="EMBL/GenBank/DDBJ databases">
        <authorList>
            <person name="Varghese N."/>
            <person name="Submissions S."/>
        </authorList>
    </citation>
    <scope>NUCLEOTIDE SEQUENCE [LARGE SCALE GENOMIC DNA]</scope>
    <source>
        <strain evidence="9">N6PO6</strain>
    </source>
</reference>
<dbReference type="InterPro" id="IPR038591">
    <property type="entry name" value="NolW-like_sf"/>
</dbReference>
<dbReference type="Gene3D" id="3.30.1370.120">
    <property type="match status" value="2"/>
</dbReference>
<keyword evidence="2 3" id="KW-0732">Signal</keyword>
<keyword evidence="3" id="KW-0998">Cell outer membrane</keyword>
<dbReference type="HAMAP" id="MF_02219">
    <property type="entry name" value="Type_III_secretin"/>
    <property type="match status" value="1"/>
</dbReference>
<dbReference type="InterPro" id="IPR050810">
    <property type="entry name" value="Bact_Secretion_Sys_Channel"/>
</dbReference>
<dbReference type="PANTHER" id="PTHR30332">
    <property type="entry name" value="PROBABLE GENERAL SECRETION PATHWAY PROTEIN D"/>
    <property type="match status" value="1"/>
</dbReference>
<dbReference type="Gene3D" id="3.55.50.30">
    <property type="match status" value="1"/>
</dbReference>
<feature type="chain" id="PRO_5026404604" description="Type 3 secretion system secretin" evidence="3">
    <location>
        <begin position="29"/>
        <end position="587"/>
    </location>
</feature>
<evidence type="ECO:0000313" key="8">
    <source>
        <dbReference type="EMBL" id="SFN66299.1"/>
    </source>
</evidence>
<keyword evidence="3" id="KW-0811">Translocation</keyword>
<dbReference type="GO" id="GO:0009279">
    <property type="term" value="C:cell outer membrane"/>
    <property type="evidence" value="ECO:0007669"/>
    <property type="project" value="UniProtKB-SubCell"/>
</dbReference>
<dbReference type="InterPro" id="IPR004846">
    <property type="entry name" value="T2SS/T3SS_dom"/>
</dbReference>
<feature type="domain" description="SPI-1 type 3 secretion system secretin N0" evidence="7">
    <location>
        <begin position="39"/>
        <end position="107"/>
    </location>
</feature>
<name>A0A1I5AVQ6_9GAMM</name>
<comment type="similarity">
    <text evidence="3">Belongs to the bacterial secretin family. T3SS SctC subfamily.</text>
</comment>
<gene>
    <name evidence="3" type="primary">sctC</name>
    <name evidence="8" type="ORF">SAMN05216516_11339</name>
</gene>
<evidence type="ECO:0000313" key="9">
    <source>
        <dbReference type="Proteomes" id="UP000242222"/>
    </source>
</evidence>
<evidence type="ECO:0000256" key="2">
    <source>
        <dbReference type="ARBA" id="ARBA00022729"/>
    </source>
</evidence>
<dbReference type="Pfam" id="PF03958">
    <property type="entry name" value="Secretin_N"/>
    <property type="match status" value="1"/>
</dbReference>
<dbReference type="GO" id="GO:0030257">
    <property type="term" value="C:type III protein secretion system complex"/>
    <property type="evidence" value="ECO:0007669"/>
    <property type="project" value="UniProtKB-UniRule"/>
</dbReference>
<dbReference type="InterPro" id="IPR049034">
    <property type="entry name" value="T3S_SPI-1_N0"/>
</dbReference>
<dbReference type="Pfam" id="PF00263">
    <property type="entry name" value="Secretin"/>
    <property type="match status" value="1"/>
</dbReference>
<evidence type="ECO:0000259" key="5">
    <source>
        <dbReference type="Pfam" id="PF00263"/>
    </source>
</evidence>
<keyword evidence="9" id="KW-1185">Reference proteome</keyword>
<dbReference type="GO" id="GO:0030254">
    <property type="term" value="P:protein secretion by the type III secretion system"/>
    <property type="evidence" value="ECO:0007669"/>
    <property type="project" value="UniProtKB-UniRule"/>
</dbReference>
<dbReference type="NCBIfam" id="TIGR02516">
    <property type="entry name" value="type_III_yscC"/>
    <property type="match status" value="1"/>
</dbReference>
<accession>A0A1I5AVQ6</accession>
<evidence type="ECO:0000259" key="6">
    <source>
        <dbReference type="Pfam" id="PF03958"/>
    </source>
</evidence>
<keyword evidence="3" id="KW-0472">Membrane</keyword>
<dbReference type="InterPro" id="IPR003522">
    <property type="entry name" value="T3SS_OM_pore_YscC"/>
</dbReference>
<feature type="signal peptide" evidence="3">
    <location>
        <begin position="1"/>
        <end position="28"/>
    </location>
</feature>
<dbReference type="Pfam" id="PF21304">
    <property type="entry name" value="T3S_SPI-1_N0"/>
    <property type="match status" value="1"/>
</dbReference>
<comment type="subcellular location">
    <subcellularLocation>
        <location evidence="1 3 4">Cell outer membrane</location>
    </subcellularLocation>
</comment>
<evidence type="ECO:0000256" key="3">
    <source>
        <dbReference type="HAMAP-Rule" id="MF_02219"/>
    </source>
</evidence>
<evidence type="ECO:0000256" key="4">
    <source>
        <dbReference type="RuleBase" id="RU004004"/>
    </source>
</evidence>
<proteinExistence type="inferred from homology"/>
<keyword evidence="3" id="KW-0653">Protein transport</keyword>
<dbReference type="STRING" id="1367852.SAMN05216516_11339"/>
<dbReference type="Proteomes" id="UP000242222">
    <property type="component" value="Unassembled WGS sequence"/>
</dbReference>
<feature type="domain" description="NolW-like" evidence="6">
    <location>
        <begin position="187"/>
        <end position="320"/>
    </location>
</feature>
<evidence type="ECO:0000259" key="7">
    <source>
        <dbReference type="Pfam" id="PF21304"/>
    </source>
</evidence>
<evidence type="ECO:0000256" key="1">
    <source>
        <dbReference type="ARBA" id="ARBA00004442"/>
    </source>
</evidence>
<protein>
    <recommendedName>
        <fullName evidence="3">Type 3 secretion system secretin</fullName>
        <shortName evidence="3">T3SS secretin</shortName>
    </recommendedName>
</protein>
<organism evidence="8 9">
    <name type="scientific">Izhakiella capsodis</name>
    <dbReference type="NCBI Taxonomy" id="1367852"/>
    <lineage>
        <taxon>Bacteria</taxon>
        <taxon>Pseudomonadati</taxon>
        <taxon>Pseudomonadota</taxon>
        <taxon>Gammaproteobacteria</taxon>
        <taxon>Enterobacterales</taxon>
        <taxon>Erwiniaceae</taxon>
        <taxon>Izhakiella</taxon>
    </lineage>
</organism>
<comment type="subunit">
    <text evidence="3">The core secretion machinery of the T3SS is composed of approximately 20 different proteins, including cytoplasmic components, a base, an export apparatus and a needle. This subunit is part of the base, which anchors the injectisome in the bacterial cell envelope. Forms a stable homooligomeric complex.</text>
</comment>
<sequence precursor="true">MNNFLAKVINCQILFLGLCMLLPSSALADASLHDNENIYVAKDNSVQQLFFVIGGELHKPFIVSSKAAEKQVSGNFDLSKPAALFEMVATRTGLIWYDDGSAIYVYDASEIQSSIVRLMYAPFDALLGYLKSTGLYDKRFPVRSDSDGDSGSFYVSGPPVYVQLVQAAAKYMDATYARPESGETTIRVIKLKNTFVNDRKYTQRGKTITIPGVATVLNQLIGHANGQNNEPADATISVDDDTRGAIEETDAAPRSDSFPFLSSLNQAPVAKKSFEKNNASDQSINIVGYSDTNSLLVEGSERQVSFVEDLVRAIDVPKRQIQLSLWIIDISKEDINELGIKWQGAAKISNNGVTFNTSSLTPENSIHFLADISALAQKGNAQIVSRPEILTQDNVPALFDNNSSFYAKLLAERTASLKTITYGTMISVLPRLAEDQHEIEMILNIQDGGLEQNNSGDTQDVDQLPVVSNTQISTEARVPNNYSLLVGGYSRDEDEHHDFGIPGLRDIPYLGRLFNYSYTSHQKMVRVFLIQPKLLRNDDTWNDTNESNPVLGRTVSGGLVTLKSTVAMLRSAIGINKERDSYGHPSN</sequence>
<dbReference type="PRINTS" id="PR01337">
    <property type="entry name" value="TYPE3OMGPROT"/>
</dbReference>
<feature type="domain" description="Type II/III secretion system secretin-like" evidence="5">
    <location>
        <begin position="374"/>
        <end position="535"/>
    </location>
</feature>
<keyword evidence="3 4" id="KW-0813">Transport</keyword>
<dbReference type="OrthoDB" id="9779724at2"/>
<dbReference type="EMBL" id="FOVC01000013">
    <property type="protein sequence ID" value="SFN66299.1"/>
    <property type="molecule type" value="Genomic_DNA"/>
</dbReference>